<reference evidence="2" key="1">
    <citation type="submission" date="2022-09" db="EMBL/GenBank/DDBJ databases">
        <title>Actin cytoskeleton and complex cell architecture in an #Asgard archaeon.</title>
        <authorList>
            <person name="Ponce Toledo R.I."/>
            <person name="Schleper C."/>
            <person name="Rodrigues Oliveira T."/>
            <person name="Wollweber F."/>
            <person name="Xu J."/>
            <person name="Rittmann S."/>
            <person name="Klingl A."/>
            <person name="Pilhofer M."/>
        </authorList>
    </citation>
    <scope>NUCLEOTIDE SEQUENCE</scope>
    <source>
        <strain evidence="2">B-35</strain>
    </source>
</reference>
<organism evidence="2 3">
    <name type="scientific">Candidatus Lokiarchaeum ossiferum</name>
    <dbReference type="NCBI Taxonomy" id="2951803"/>
    <lineage>
        <taxon>Archaea</taxon>
        <taxon>Promethearchaeati</taxon>
        <taxon>Promethearchaeota</taxon>
        <taxon>Promethearchaeia</taxon>
        <taxon>Promethearchaeales</taxon>
        <taxon>Promethearchaeaceae</taxon>
        <taxon>Candidatus Lokiarchaeum</taxon>
    </lineage>
</organism>
<keyword evidence="3" id="KW-1185">Reference proteome</keyword>
<name>A0ABY6HJV7_9ARCH</name>
<keyword evidence="1" id="KW-1133">Transmembrane helix</keyword>
<evidence type="ECO:0000313" key="2">
    <source>
        <dbReference type="EMBL" id="UYP43809.1"/>
    </source>
</evidence>
<gene>
    <name evidence="2" type="ORF">NEF87_000094</name>
</gene>
<keyword evidence="1" id="KW-0472">Membrane</keyword>
<dbReference type="EMBL" id="CP104013">
    <property type="protein sequence ID" value="UYP43809.1"/>
    <property type="molecule type" value="Genomic_DNA"/>
</dbReference>
<dbReference type="Proteomes" id="UP001208689">
    <property type="component" value="Chromosome"/>
</dbReference>
<accession>A0ABY6HJV7</accession>
<feature type="transmembrane region" description="Helical" evidence="1">
    <location>
        <begin position="177"/>
        <end position="196"/>
    </location>
</feature>
<evidence type="ECO:0000256" key="1">
    <source>
        <dbReference type="SAM" id="Phobius"/>
    </source>
</evidence>
<sequence>MKYLPSLELNDYKRFQRPIDWPEIFPENFTVIIIKILESLLRQIHRNYHDSMESKVQFRFLQPLYHKFPPDLWKEQRKKVSFEALEVYGITDGGARYLIQNYLKNHYDEEHILWLIQWQLVDLVRRDQETLWDSQLVYSYQLEILIREVLNELFEALNRTDFCCSIFKSHMAKMGNLLHFEVFFLLIINISAHFFLKLVNSQALITVIT</sequence>
<evidence type="ECO:0000313" key="3">
    <source>
        <dbReference type="Proteomes" id="UP001208689"/>
    </source>
</evidence>
<protein>
    <submittedName>
        <fullName evidence="2">Uncharacterized protein</fullName>
    </submittedName>
</protein>
<keyword evidence="1" id="KW-0812">Transmembrane</keyword>
<proteinExistence type="predicted"/>